<accession>A0A059G1E0</accession>
<dbReference type="GO" id="GO:0015074">
    <property type="term" value="P:DNA integration"/>
    <property type="evidence" value="ECO:0007669"/>
    <property type="project" value="InterPro"/>
</dbReference>
<evidence type="ECO:0000259" key="2">
    <source>
        <dbReference type="PROSITE" id="PS50994"/>
    </source>
</evidence>
<evidence type="ECO:0000313" key="3">
    <source>
        <dbReference type="EMBL" id="KCZ99313.1"/>
    </source>
</evidence>
<dbReference type="PANTHER" id="PTHR35004:SF7">
    <property type="entry name" value="INTEGRASE PROTEIN"/>
    <property type="match status" value="1"/>
</dbReference>
<evidence type="ECO:0000313" key="4">
    <source>
        <dbReference type="Proteomes" id="UP000024942"/>
    </source>
</evidence>
<organism evidence="3 4">
    <name type="scientific">Hyphomonas oceanitis SCH89</name>
    <dbReference type="NCBI Taxonomy" id="1280953"/>
    <lineage>
        <taxon>Bacteria</taxon>
        <taxon>Pseudomonadati</taxon>
        <taxon>Pseudomonadota</taxon>
        <taxon>Alphaproteobacteria</taxon>
        <taxon>Hyphomonadales</taxon>
        <taxon>Hyphomonadaceae</taxon>
        <taxon>Hyphomonas</taxon>
    </lineage>
</organism>
<dbReference type="EMBL" id="ARYL01000075">
    <property type="protein sequence ID" value="KCZ99313.1"/>
    <property type="molecule type" value="Genomic_DNA"/>
</dbReference>
<dbReference type="PROSITE" id="PS50994">
    <property type="entry name" value="INTEGRASE"/>
    <property type="match status" value="1"/>
</dbReference>
<evidence type="ECO:0000256" key="1">
    <source>
        <dbReference type="SAM" id="MobiDB-lite"/>
    </source>
</evidence>
<dbReference type="eggNOG" id="COG4584">
    <property type="taxonomic scope" value="Bacteria"/>
</dbReference>
<name>A0A059G1E0_9PROT</name>
<proteinExistence type="predicted"/>
<dbReference type="OrthoDB" id="525881at2"/>
<dbReference type="STRING" id="1280953.HOC_19996"/>
<dbReference type="NCBIfam" id="NF033546">
    <property type="entry name" value="transpos_IS21"/>
    <property type="match status" value="1"/>
</dbReference>
<dbReference type="InterPro" id="IPR001584">
    <property type="entry name" value="Integrase_cat-core"/>
</dbReference>
<dbReference type="RefSeq" id="WP_035542056.1">
    <property type="nucleotide sequence ID" value="NZ_ARYL01000075.1"/>
</dbReference>
<gene>
    <name evidence="3" type="ORF">HOC_19996</name>
</gene>
<sequence>MPGRHITDHQMRLYMTYRKTYPIAVAAAKASISPATAYRIEKDPRPPSQKTEARGRRRPDPLAGIFDAEVVPMLQAAPGLRPVAVFEELIRRHPDLGESVRRTLERRIRAWRAIHGEEQDVIFRQVQEPGRLGLSDFTDMAALGITITHQVLDHRLYHFRLAYSGFEHAHVVLGGESFVALAEGLQNALWSLGGVPREHRTDSLSAAFRNLGKEAREDLTRRYDEMITHYGMVASRNNAGIARENGAIEGPHGHLKRAIEDALLLRGARDFDTLTAYRGFVDEIVSRRNARNARRIDAERSELRQLPEQRSADFEELGVRVTSSGGFTLRKVFYTVPSRLIGHRLRVRLYDDRLDVFIGSTHLMTLPRGRASPSGKHDQVVNYRHVIHALKRKPMALMRLVYRDQLFPREAYRQTFDLLVDRLTERQACQIMVELLGLAHERGCERELAEELSICLGTGDLPDMGRLRTRFAPDAASLPNVVVRLEPLQAYEALIGSTPALATGEGA</sequence>
<reference evidence="3 4" key="1">
    <citation type="journal article" date="2014" name="Antonie Van Leeuwenhoek">
        <title>Hyphomonas beringensis sp. nov. and Hyphomonas chukchiensis sp. nov., isolated from surface seawater of the Bering Sea and Chukchi Sea.</title>
        <authorList>
            <person name="Li C."/>
            <person name="Lai Q."/>
            <person name="Li G."/>
            <person name="Dong C."/>
            <person name="Wang J."/>
            <person name="Liao Y."/>
            <person name="Shao Z."/>
        </authorList>
    </citation>
    <scope>NUCLEOTIDE SEQUENCE [LARGE SCALE GENOMIC DNA]</scope>
    <source>
        <strain evidence="3 4">SCH89</strain>
    </source>
</reference>
<keyword evidence="4" id="KW-1185">Reference proteome</keyword>
<protein>
    <submittedName>
        <fullName evidence="3">Transposase</fullName>
    </submittedName>
</protein>
<feature type="region of interest" description="Disordered" evidence="1">
    <location>
        <begin position="37"/>
        <end position="60"/>
    </location>
</feature>
<feature type="domain" description="Integrase catalytic" evidence="2">
    <location>
        <begin position="125"/>
        <end position="315"/>
    </location>
</feature>
<comment type="caution">
    <text evidence="3">The sequence shown here is derived from an EMBL/GenBank/DDBJ whole genome shotgun (WGS) entry which is preliminary data.</text>
</comment>
<dbReference type="PANTHER" id="PTHR35004">
    <property type="entry name" value="TRANSPOSASE RV3428C-RELATED"/>
    <property type="match status" value="1"/>
</dbReference>
<dbReference type="PATRIC" id="fig|1280953.3.peg.3984"/>
<feature type="compositionally biased region" description="Basic and acidic residues" evidence="1">
    <location>
        <begin position="39"/>
        <end position="60"/>
    </location>
</feature>
<dbReference type="AlphaFoldDB" id="A0A059G1E0"/>
<dbReference type="Proteomes" id="UP000024942">
    <property type="component" value="Unassembled WGS sequence"/>
</dbReference>